<dbReference type="GO" id="GO:0006508">
    <property type="term" value="P:proteolysis"/>
    <property type="evidence" value="ECO:0007669"/>
    <property type="project" value="InterPro"/>
</dbReference>
<evidence type="ECO:0000256" key="1">
    <source>
        <dbReference type="SAM" id="SignalP"/>
    </source>
</evidence>
<feature type="chain" id="PRO_5017594419" description="Tail specific protease domain-containing protein" evidence="1">
    <location>
        <begin position="21"/>
        <end position="350"/>
    </location>
</feature>
<accession>A0A3E1P4K9</accession>
<organism evidence="3 4">
    <name type="scientific">Chitinophaga silvisoli</name>
    <dbReference type="NCBI Taxonomy" id="2291814"/>
    <lineage>
        <taxon>Bacteria</taxon>
        <taxon>Pseudomonadati</taxon>
        <taxon>Bacteroidota</taxon>
        <taxon>Chitinophagia</taxon>
        <taxon>Chitinophagales</taxon>
        <taxon>Chitinophagaceae</taxon>
        <taxon>Chitinophaga</taxon>
    </lineage>
</organism>
<proteinExistence type="predicted"/>
<reference evidence="3 4" key="1">
    <citation type="submission" date="2018-08" db="EMBL/GenBank/DDBJ databases">
        <title>Chitinophaga sp. K20C18050901, a novel bacterium isolated from forest soil.</title>
        <authorList>
            <person name="Wang C."/>
        </authorList>
    </citation>
    <scope>NUCLEOTIDE SEQUENCE [LARGE SCALE GENOMIC DNA]</scope>
    <source>
        <strain evidence="3 4">K20C18050901</strain>
    </source>
</reference>
<dbReference type="Gene3D" id="3.90.226.10">
    <property type="entry name" value="2-enoyl-CoA Hydratase, Chain A, domain 1"/>
    <property type="match status" value="1"/>
</dbReference>
<comment type="caution">
    <text evidence="3">The sequence shown here is derived from an EMBL/GenBank/DDBJ whole genome shotgun (WGS) entry which is preliminary data.</text>
</comment>
<evidence type="ECO:0000313" key="4">
    <source>
        <dbReference type="Proteomes" id="UP000261174"/>
    </source>
</evidence>
<dbReference type="SUPFAM" id="SSF52096">
    <property type="entry name" value="ClpP/crotonase"/>
    <property type="match status" value="1"/>
</dbReference>
<dbReference type="InterPro" id="IPR005151">
    <property type="entry name" value="Tail-specific_protease"/>
</dbReference>
<feature type="domain" description="Tail specific protease" evidence="2">
    <location>
        <begin position="145"/>
        <end position="334"/>
    </location>
</feature>
<evidence type="ECO:0000259" key="2">
    <source>
        <dbReference type="Pfam" id="PF03572"/>
    </source>
</evidence>
<keyword evidence="4" id="KW-1185">Reference proteome</keyword>
<keyword evidence="1" id="KW-0732">Signal</keyword>
<dbReference type="GO" id="GO:0008236">
    <property type="term" value="F:serine-type peptidase activity"/>
    <property type="evidence" value="ECO:0007669"/>
    <property type="project" value="InterPro"/>
</dbReference>
<name>A0A3E1P4K9_9BACT</name>
<dbReference type="InterPro" id="IPR029045">
    <property type="entry name" value="ClpP/crotonase-like_dom_sf"/>
</dbReference>
<dbReference type="RefSeq" id="WP_116852608.1">
    <property type="nucleotide sequence ID" value="NZ_QTJV01000002.1"/>
</dbReference>
<dbReference type="AlphaFoldDB" id="A0A3E1P4K9"/>
<sequence>MMTRYLITIFLSLAVCPAIAQDCACKANLQFLIDKVEKNYIGFPDKVTAANNKQYHALTDSLLLVADTATMPVCLRLLQQWTGFFHDKHLVVVVNRGGKHPLLDTYFPKTPLPPVAAPSFKILNDQTCLLTIPSARLQFKGIIDSLLALHKERLNKTPHFIIDLRENKGGSTICFDSLLPYLYTNPIISEGATVLATEENIRNLYDVTDYPNISDSMKAVFRKEAAALRAHLGTAYQLWNNDTIRMNQVFPYPQKVSLIINQNVGSSTEMFVLKARQSKKVQLFGTHTAGAVDYSDVVPYKMPCTLFALGIPSSRTLRMPAEVIDNIGIAPGVEIPESCTDWVQYVMEHR</sequence>
<dbReference type="Pfam" id="PF03572">
    <property type="entry name" value="Peptidase_S41"/>
    <property type="match status" value="1"/>
</dbReference>
<dbReference type="EMBL" id="QTJV01000002">
    <property type="protein sequence ID" value="RFM35126.1"/>
    <property type="molecule type" value="Genomic_DNA"/>
</dbReference>
<protein>
    <recommendedName>
        <fullName evidence="2">Tail specific protease domain-containing protein</fullName>
    </recommendedName>
</protein>
<feature type="signal peptide" evidence="1">
    <location>
        <begin position="1"/>
        <end position="20"/>
    </location>
</feature>
<gene>
    <name evidence="3" type="ORF">DXN04_06940</name>
</gene>
<dbReference type="Proteomes" id="UP000261174">
    <property type="component" value="Unassembled WGS sequence"/>
</dbReference>
<dbReference type="OrthoDB" id="2327485at2"/>
<evidence type="ECO:0000313" key="3">
    <source>
        <dbReference type="EMBL" id="RFM35126.1"/>
    </source>
</evidence>